<keyword evidence="1" id="KW-0472">Membrane</keyword>
<organism evidence="2 3">
    <name type="scientific">Aquirufa originis</name>
    <dbReference type="NCBI Taxonomy" id="3096514"/>
    <lineage>
        <taxon>Bacteria</taxon>
        <taxon>Pseudomonadati</taxon>
        <taxon>Bacteroidota</taxon>
        <taxon>Cytophagia</taxon>
        <taxon>Cytophagales</taxon>
        <taxon>Flectobacillaceae</taxon>
        <taxon>Aquirufa</taxon>
    </lineage>
</organism>
<dbReference type="InterPro" id="IPR015915">
    <property type="entry name" value="Kelch-typ_b-propeller"/>
</dbReference>
<dbReference type="SUPFAM" id="SSF117281">
    <property type="entry name" value="Kelch motif"/>
    <property type="match status" value="1"/>
</dbReference>
<gene>
    <name evidence="2" type="ORF">SKC35_10490</name>
</gene>
<keyword evidence="1" id="KW-0812">Transmembrane</keyword>
<keyword evidence="3" id="KW-1185">Reference proteome</keyword>
<dbReference type="Proteomes" id="UP001598112">
    <property type="component" value="Unassembled WGS sequence"/>
</dbReference>
<evidence type="ECO:0008006" key="4">
    <source>
        <dbReference type="Google" id="ProtNLM"/>
    </source>
</evidence>
<keyword evidence="1" id="KW-1133">Transmembrane helix</keyword>
<protein>
    <recommendedName>
        <fullName evidence="4">DUF4350 domain-containing protein</fullName>
    </recommendedName>
</protein>
<dbReference type="RefSeq" id="WP_377979326.1">
    <property type="nucleotide sequence ID" value="NZ_JBBKXY010000003.1"/>
</dbReference>
<name>A0ABW6DA66_9BACT</name>
<reference evidence="2 3" key="1">
    <citation type="submission" date="2024-03" db="EMBL/GenBank/DDBJ databases">
        <title>Aquirufa genome sequencing.</title>
        <authorList>
            <person name="Pitt A."/>
            <person name="Hahn M.W."/>
        </authorList>
    </citation>
    <scope>NUCLEOTIDE SEQUENCE [LARGE SCALE GENOMIC DNA]</scope>
    <source>
        <strain evidence="2 3">KTFRIE-69F</strain>
    </source>
</reference>
<evidence type="ECO:0000313" key="2">
    <source>
        <dbReference type="EMBL" id="MFD3294117.1"/>
    </source>
</evidence>
<comment type="caution">
    <text evidence="2">The sequence shown here is derived from an EMBL/GenBank/DDBJ whole genome shotgun (WGS) entry which is preliminary data.</text>
</comment>
<accession>A0ABW6DA66</accession>
<proteinExistence type="predicted"/>
<evidence type="ECO:0000313" key="3">
    <source>
        <dbReference type="Proteomes" id="UP001598112"/>
    </source>
</evidence>
<dbReference type="EMBL" id="JBBKXY010000003">
    <property type="protein sequence ID" value="MFD3294117.1"/>
    <property type="molecule type" value="Genomic_DNA"/>
</dbReference>
<sequence length="444" mass="52045">MNKLFLFICVITFLLISEKGMAESRNIDWMADYRTKLRKRINLDELSFEAEIKTNEWGKLGLISIQPSELKDLLLKYSNVDAFPGPRQTIRFVVQGTGLIYEFDENEKRLTRIDKTTHSGYNFSSHRFYRNNILYSIGGEGFWSYNRRITYFDEKASKEWEILRPKNEGPEVISDGYQGYSKKADAFFSGGSLKKNFLENEEIITLSDLFKFDFKSKSWVNMGKINFPKSNNALRTIFWNGIHFVQLERDRVYFLNPLANTIHVYSDNTSYFEEAGNHYISNDTVLYYNPQNKGNLRFIAVDNLLKKSKYVGEFYRDSTTTFPNYAYLFILGILIAIIFLIRKKRKKSFKLDDVETKLLTHLVQAKEYSISTLDLNELLDCSTKSQENQRRIRYVILNQLNQKLEAHLNIKNSIDRSPSEEDKRIFNYHLKPGIEGKIQSLVKL</sequence>
<feature type="transmembrane region" description="Helical" evidence="1">
    <location>
        <begin position="325"/>
        <end position="341"/>
    </location>
</feature>
<evidence type="ECO:0000256" key="1">
    <source>
        <dbReference type="SAM" id="Phobius"/>
    </source>
</evidence>